<dbReference type="Pfam" id="PF22620">
    <property type="entry name" value="OYE-like_second_a-b"/>
    <property type="match status" value="1"/>
</dbReference>
<protein>
    <submittedName>
        <fullName evidence="12">Dimethylamine/trimethylamine dehydrogenase</fullName>
    </submittedName>
</protein>
<accession>A0A1R3X8H9</accession>
<keyword evidence="7" id="KW-0560">Oxidoreductase</keyword>
<dbReference type="GO" id="GO:0046872">
    <property type="term" value="F:metal ion binding"/>
    <property type="evidence" value="ECO:0007669"/>
    <property type="project" value="UniProtKB-KW"/>
</dbReference>
<evidence type="ECO:0000256" key="7">
    <source>
        <dbReference type="ARBA" id="ARBA00023002"/>
    </source>
</evidence>
<dbReference type="InterPro" id="IPR001155">
    <property type="entry name" value="OxRdtase_FMN_N"/>
</dbReference>
<dbReference type="STRING" id="515897.SAMN05421849_2561"/>
<keyword evidence="6" id="KW-0479">Metal-binding</keyword>
<dbReference type="SUPFAM" id="SSF51905">
    <property type="entry name" value="FAD/NAD(P)-binding domain"/>
    <property type="match status" value="1"/>
</dbReference>
<evidence type="ECO:0000256" key="6">
    <source>
        <dbReference type="ARBA" id="ARBA00022723"/>
    </source>
</evidence>
<evidence type="ECO:0000256" key="5">
    <source>
        <dbReference type="ARBA" id="ARBA00022643"/>
    </source>
</evidence>
<evidence type="ECO:0000256" key="2">
    <source>
        <dbReference type="ARBA" id="ARBA00001966"/>
    </source>
</evidence>
<dbReference type="PANTHER" id="PTHR42917:SF2">
    <property type="entry name" value="2,4-DIENOYL-COA REDUCTASE [(2E)-ENOYL-COA-PRODUCING]"/>
    <property type="match status" value="1"/>
</dbReference>
<dbReference type="Pfam" id="PF00724">
    <property type="entry name" value="Oxidored_FMN"/>
    <property type="match status" value="1"/>
</dbReference>
<evidence type="ECO:0000256" key="3">
    <source>
        <dbReference type="ARBA" id="ARBA00011048"/>
    </source>
</evidence>
<keyword evidence="9" id="KW-0411">Iron-sulfur</keyword>
<dbReference type="Pfam" id="PF13450">
    <property type="entry name" value="NAD_binding_8"/>
    <property type="match status" value="1"/>
</dbReference>
<dbReference type="InterPro" id="IPR051793">
    <property type="entry name" value="NADH:flavin_oxidoreductase"/>
</dbReference>
<dbReference type="RefSeq" id="WP_076650440.1">
    <property type="nucleotide sequence ID" value="NZ_FTPS01000004.1"/>
</dbReference>
<reference evidence="12 13" key="1">
    <citation type="submission" date="2017-01" db="EMBL/GenBank/DDBJ databases">
        <authorList>
            <person name="Mah S.A."/>
            <person name="Swanson W.J."/>
            <person name="Moy G.W."/>
            <person name="Vacquier V.D."/>
        </authorList>
    </citation>
    <scope>NUCLEOTIDE SEQUENCE [LARGE SCALE GENOMIC DNA]</scope>
    <source>
        <strain evidence="12 13">DSM 21219</strain>
    </source>
</reference>
<evidence type="ECO:0000256" key="8">
    <source>
        <dbReference type="ARBA" id="ARBA00023004"/>
    </source>
</evidence>
<evidence type="ECO:0000313" key="12">
    <source>
        <dbReference type="EMBL" id="SIT87089.1"/>
    </source>
</evidence>
<comment type="cofactor">
    <cofactor evidence="1">
        <name>FMN</name>
        <dbReference type="ChEBI" id="CHEBI:58210"/>
    </cofactor>
</comment>
<sequence length="737" mass="82467">MAKDTSAYDVLFTPIKIGSKTLKNRFYQVPHCIGAGTNYPGFQMAHRGVKAEGGWGAINTEQCSIHPECDDTLRITARIWDEGDVRNLRPMVDYIHKNDALAGCELFYAGVHAPGLETRTIARGPSQYNADFATVPGCPGFTYNHEADEDEIKRLQQHYADAASRARDAGFDIVDLYGAHAYGPMQWLNPYYNKRTDKYGGSFENRARFWIETLEKIREAVGDDLAVVTRCSVDTLYGGAGVEIGEDGLKFIEMASPYVDLWNVNIGDIAEWGEDAGPSRFYQSGHQNDWVRFVKQATDKPVVSVGRYVDAEKMLEVINTGVVDIIGAARPSIADPFLPNKIKEGRIEDIRTCIGCNVCISRWEMGGVPFICTQNATAGEEYRRGWHPEKFEPAKSDKDVLVVGAGPAGSECARVLLERGYTVHIVDDREKVGGYVNDVATLPGLGEWGYHRDYREIQLDKLLKKNKGSQLALGQKRMTADDILNYGATRVILATGATWSTVGFNHMTQEPIPGADASLPHVLTPEQVFEGKKKVGKRVMIINYDPYYWAPSIAEKFARAGHEVTIASVCGVGAYMDFTLEGPNVQRMLRDLGIKVLGETGCSRVEEGRVELFDIYGEGHKREYKGTGQLPRRENNTNQWHECDTVILITARRSNDGLFREIKARKDEWEKNGIEDVFVIGDAEAPRIIADATFDGHRLAREIEDESPQHQKPFKREQKIWGVPYNPGENPDLEWRL</sequence>
<evidence type="ECO:0000259" key="10">
    <source>
        <dbReference type="Pfam" id="PF00724"/>
    </source>
</evidence>
<gene>
    <name evidence="12" type="ORF">SAMN05421849_2561</name>
</gene>
<dbReference type="Gene3D" id="3.40.50.720">
    <property type="entry name" value="NAD(P)-binding Rossmann-like Domain"/>
    <property type="match status" value="1"/>
</dbReference>
<evidence type="ECO:0000313" key="13">
    <source>
        <dbReference type="Proteomes" id="UP000192455"/>
    </source>
</evidence>
<dbReference type="AlphaFoldDB" id="A0A1R3X8H9"/>
<name>A0A1R3X8H9_9RHOB</name>
<dbReference type="GO" id="GO:0010181">
    <property type="term" value="F:FMN binding"/>
    <property type="evidence" value="ECO:0007669"/>
    <property type="project" value="InterPro"/>
</dbReference>
<dbReference type="InterPro" id="IPR037348">
    <property type="entry name" value="TMADH/DMDH_FMN-bd"/>
</dbReference>
<feature type="domain" description="NADH:flavin oxidoreductase/NADH oxidase N-terminal" evidence="10">
    <location>
        <begin position="11"/>
        <end position="347"/>
    </location>
</feature>
<dbReference type="SUPFAM" id="SSF51971">
    <property type="entry name" value="Nucleotide-binding domain"/>
    <property type="match status" value="1"/>
</dbReference>
<dbReference type="PANTHER" id="PTHR42917">
    <property type="entry name" value="2,4-DIENOYL-COA REDUCTASE"/>
    <property type="match status" value="1"/>
</dbReference>
<comment type="cofactor">
    <cofactor evidence="2">
        <name>[4Fe-4S] cluster</name>
        <dbReference type="ChEBI" id="CHEBI:49883"/>
    </cofactor>
</comment>
<evidence type="ECO:0000256" key="4">
    <source>
        <dbReference type="ARBA" id="ARBA00022630"/>
    </source>
</evidence>
<evidence type="ECO:0000256" key="9">
    <source>
        <dbReference type="ARBA" id="ARBA00023014"/>
    </source>
</evidence>
<dbReference type="CDD" id="cd02929">
    <property type="entry name" value="TMADH_HD_FMN"/>
    <property type="match status" value="1"/>
</dbReference>
<keyword evidence="8" id="KW-0408">Iron</keyword>
<keyword evidence="13" id="KW-1185">Reference proteome</keyword>
<dbReference type="Gene3D" id="3.50.50.60">
    <property type="entry name" value="FAD/NAD(P)-binding domain"/>
    <property type="match status" value="1"/>
</dbReference>
<feature type="domain" description="TMADH/DMDH/HD second alpha/beta" evidence="11">
    <location>
        <begin position="523"/>
        <end position="650"/>
    </location>
</feature>
<dbReference type="EMBL" id="FTPS01000004">
    <property type="protein sequence ID" value="SIT87089.1"/>
    <property type="molecule type" value="Genomic_DNA"/>
</dbReference>
<keyword evidence="4" id="KW-0285">Flavoprotein</keyword>
<dbReference type="Proteomes" id="UP000192455">
    <property type="component" value="Unassembled WGS sequence"/>
</dbReference>
<organism evidence="12 13">
    <name type="scientific">Pontibaca methylaminivorans</name>
    <dbReference type="NCBI Taxonomy" id="515897"/>
    <lineage>
        <taxon>Bacteria</taxon>
        <taxon>Pseudomonadati</taxon>
        <taxon>Pseudomonadota</taxon>
        <taxon>Alphaproteobacteria</taxon>
        <taxon>Rhodobacterales</taxon>
        <taxon>Roseobacteraceae</taxon>
        <taxon>Pontibaca</taxon>
    </lineage>
</organism>
<dbReference type="InterPro" id="IPR054428">
    <property type="entry name" value="TMADH/DMDH/HD_second_a-b"/>
</dbReference>
<evidence type="ECO:0000256" key="1">
    <source>
        <dbReference type="ARBA" id="ARBA00001917"/>
    </source>
</evidence>
<dbReference type="InterPro" id="IPR036188">
    <property type="entry name" value="FAD/NAD-bd_sf"/>
</dbReference>
<dbReference type="PRINTS" id="PR00368">
    <property type="entry name" value="FADPNR"/>
</dbReference>
<dbReference type="InterPro" id="IPR013785">
    <property type="entry name" value="Aldolase_TIM"/>
</dbReference>
<dbReference type="GO" id="GO:0016491">
    <property type="term" value="F:oxidoreductase activity"/>
    <property type="evidence" value="ECO:0007669"/>
    <property type="project" value="UniProtKB-KW"/>
</dbReference>
<proteinExistence type="inferred from homology"/>
<dbReference type="GO" id="GO:0051536">
    <property type="term" value="F:iron-sulfur cluster binding"/>
    <property type="evidence" value="ECO:0007669"/>
    <property type="project" value="UniProtKB-KW"/>
</dbReference>
<keyword evidence="5" id="KW-0288">FMN</keyword>
<dbReference type="OrthoDB" id="9784632at2"/>
<evidence type="ECO:0000259" key="11">
    <source>
        <dbReference type="Pfam" id="PF22620"/>
    </source>
</evidence>
<dbReference type="Gene3D" id="3.20.20.70">
    <property type="entry name" value="Aldolase class I"/>
    <property type="match status" value="1"/>
</dbReference>
<dbReference type="SUPFAM" id="SSF51395">
    <property type="entry name" value="FMN-linked oxidoreductases"/>
    <property type="match status" value="1"/>
</dbReference>
<comment type="similarity">
    <text evidence="3">In the N-terminal section; belongs to the NADH:flavin oxidoreductase/NADH oxidase family.</text>
</comment>